<reference evidence="3 4" key="1">
    <citation type="submission" date="2018-01" db="EMBL/GenBank/DDBJ databases">
        <title>Draft genome sequence of Sphaerisporangium sp. 7K107.</title>
        <authorList>
            <person name="Sahin N."/>
            <person name="Saygin H."/>
            <person name="Ay H."/>
        </authorList>
    </citation>
    <scope>NUCLEOTIDE SEQUENCE [LARGE SCALE GENOMIC DNA]</scope>
    <source>
        <strain evidence="3 4">7K107</strain>
    </source>
</reference>
<organism evidence="3 4">
    <name type="scientific">Spongiactinospora gelatinilytica</name>
    <dbReference type="NCBI Taxonomy" id="2666298"/>
    <lineage>
        <taxon>Bacteria</taxon>
        <taxon>Bacillati</taxon>
        <taxon>Actinomycetota</taxon>
        <taxon>Actinomycetes</taxon>
        <taxon>Streptosporangiales</taxon>
        <taxon>Streptosporangiaceae</taxon>
        <taxon>Spongiactinospora</taxon>
    </lineage>
</organism>
<gene>
    <name evidence="3" type="ORF">C1I98_13820</name>
</gene>
<dbReference type="Pfam" id="PF13560">
    <property type="entry name" value="HTH_31"/>
    <property type="match status" value="1"/>
</dbReference>
<dbReference type="Pfam" id="PF19054">
    <property type="entry name" value="DUF5753"/>
    <property type="match status" value="1"/>
</dbReference>
<dbReference type="InterPro" id="IPR043917">
    <property type="entry name" value="DUF5753"/>
</dbReference>
<dbReference type="Gene3D" id="1.10.260.40">
    <property type="entry name" value="lambda repressor-like DNA-binding domains"/>
    <property type="match status" value="1"/>
</dbReference>
<evidence type="ECO:0000259" key="2">
    <source>
        <dbReference type="PROSITE" id="PS50943"/>
    </source>
</evidence>
<keyword evidence="4" id="KW-1185">Reference proteome</keyword>
<comment type="caution">
    <text evidence="3">The sequence shown here is derived from an EMBL/GenBank/DDBJ whole genome shotgun (WGS) entry which is preliminary data.</text>
</comment>
<evidence type="ECO:0000313" key="4">
    <source>
        <dbReference type="Proteomes" id="UP000248544"/>
    </source>
</evidence>
<feature type="domain" description="HTH cro/C1-type" evidence="2">
    <location>
        <begin position="90"/>
        <end position="144"/>
    </location>
</feature>
<dbReference type="GO" id="GO:0003677">
    <property type="term" value="F:DNA binding"/>
    <property type="evidence" value="ECO:0007669"/>
    <property type="project" value="InterPro"/>
</dbReference>
<dbReference type="InterPro" id="IPR001387">
    <property type="entry name" value="Cro/C1-type_HTH"/>
</dbReference>
<evidence type="ECO:0000256" key="1">
    <source>
        <dbReference type="SAM" id="MobiDB-lite"/>
    </source>
</evidence>
<dbReference type="SUPFAM" id="SSF47413">
    <property type="entry name" value="lambda repressor-like DNA-binding domains"/>
    <property type="match status" value="1"/>
</dbReference>
<protein>
    <recommendedName>
        <fullName evidence="2">HTH cro/C1-type domain-containing protein</fullName>
    </recommendedName>
</protein>
<accession>A0A2W2GB55</accession>
<dbReference type="SMART" id="SM00530">
    <property type="entry name" value="HTH_XRE"/>
    <property type="match status" value="1"/>
</dbReference>
<dbReference type="InterPro" id="IPR010982">
    <property type="entry name" value="Lambda_DNA-bd_dom_sf"/>
</dbReference>
<dbReference type="EMBL" id="POUA01000090">
    <property type="protein sequence ID" value="PZG46986.1"/>
    <property type="molecule type" value="Genomic_DNA"/>
</dbReference>
<evidence type="ECO:0000313" key="3">
    <source>
        <dbReference type="EMBL" id="PZG46986.1"/>
    </source>
</evidence>
<feature type="region of interest" description="Disordered" evidence="1">
    <location>
        <begin position="45"/>
        <end position="64"/>
    </location>
</feature>
<proteinExistence type="predicted"/>
<dbReference type="AlphaFoldDB" id="A0A2W2GB55"/>
<dbReference type="Proteomes" id="UP000248544">
    <property type="component" value="Unassembled WGS sequence"/>
</dbReference>
<feature type="compositionally biased region" description="Polar residues" evidence="1">
    <location>
        <begin position="46"/>
        <end position="58"/>
    </location>
</feature>
<dbReference type="PROSITE" id="PS50943">
    <property type="entry name" value="HTH_CROC1"/>
    <property type="match status" value="1"/>
</dbReference>
<sequence>MMSVRPGKRISPIIRISRAAILTTCVLARYSDNHPEHCRGRATLVARTTQSESQSSAGTRPGELEREALMPAPKELDPTIGPAARFGAALRQHRIEAGLTQVQLADVIGYSKSRIGNVERGDENPTRQLVELCERALGLDGELLAHWPAVSGKGVAEWFRQWPPIEQRADKLLTTAPLIVPGLVQTEEYARATFAGEPDATPQKVEEAVQARMARQAIFDGSTPPHFLAVLDEGILYRPIGNGSVTLRQLKHLITLTDAAWFTLQVLPYEAACTAMLAGSVLLAQKNGTTTAAYIESALHGRVIDQPDQIKRVVDRLECVRSTALPEYLSVQRIKERVAAWN</sequence>
<dbReference type="CDD" id="cd00093">
    <property type="entry name" value="HTH_XRE"/>
    <property type="match status" value="1"/>
</dbReference>
<name>A0A2W2GB55_9ACTN</name>